<dbReference type="EMBL" id="CP001804">
    <property type="protein sequence ID" value="ACY19147.1"/>
    <property type="molecule type" value="Genomic_DNA"/>
</dbReference>
<evidence type="ECO:0000313" key="1">
    <source>
        <dbReference type="EMBL" id="ACY19147.1"/>
    </source>
</evidence>
<gene>
    <name evidence="1" type="ordered locus">Hoch_6682</name>
</gene>
<protein>
    <submittedName>
        <fullName evidence="1">Uncharacterized protein</fullName>
    </submittedName>
</protein>
<dbReference type="HOGENOM" id="CLU_156493_0_0_7"/>
<dbReference type="KEGG" id="hoh:Hoch_6682"/>
<dbReference type="Proteomes" id="UP000001880">
    <property type="component" value="Chromosome"/>
</dbReference>
<sequence>MSAKYIAAAIVGLVCSGCLLDTGPSAGRYRLMWFCAMDSCERGNEVVAYDRAAIQQGDIEITSSSNSGLFADGQLAFSGTQGADCWLTFGLGFFGHKLEPSMYCKTAGGFELTVSIPDPDPATSSTWVIEGREI</sequence>
<reference evidence="1 2" key="1">
    <citation type="journal article" date="2010" name="Stand. Genomic Sci.">
        <title>Complete genome sequence of Haliangium ochraceum type strain (SMP-2).</title>
        <authorList>
            <consortium name="US DOE Joint Genome Institute (JGI-PGF)"/>
            <person name="Ivanova N."/>
            <person name="Daum C."/>
            <person name="Lang E."/>
            <person name="Abt B."/>
            <person name="Kopitz M."/>
            <person name="Saunders E."/>
            <person name="Lapidus A."/>
            <person name="Lucas S."/>
            <person name="Glavina Del Rio T."/>
            <person name="Nolan M."/>
            <person name="Tice H."/>
            <person name="Copeland A."/>
            <person name="Cheng J.F."/>
            <person name="Chen F."/>
            <person name="Bruce D."/>
            <person name="Goodwin L."/>
            <person name="Pitluck S."/>
            <person name="Mavromatis K."/>
            <person name="Pati A."/>
            <person name="Mikhailova N."/>
            <person name="Chen A."/>
            <person name="Palaniappan K."/>
            <person name="Land M."/>
            <person name="Hauser L."/>
            <person name="Chang Y.J."/>
            <person name="Jeffries C.D."/>
            <person name="Detter J.C."/>
            <person name="Brettin T."/>
            <person name="Rohde M."/>
            <person name="Goker M."/>
            <person name="Bristow J."/>
            <person name="Markowitz V."/>
            <person name="Eisen J.A."/>
            <person name="Hugenholtz P."/>
            <person name="Kyrpides N.C."/>
            <person name="Klenk H.P."/>
        </authorList>
    </citation>
    <scope>NUCLEOTIDE SEQUENCE [LARGE SCALE GENOMIC DNA]</scope>
    <source>
        <strain evidence="2">DSM 14365 / CIP 107738 / JCM 11303 / AJ 13395 / SMP-2</strain>
    </source>
</reference>
<keyword evidence="2" id="KW-1185">Reference proteome</keyword>
<accession>D0LT11</accession>
<organism evidence="1 2">
    <name type="scientific">Haliangium ochraceum (strain DSM 14365 / JCM 11303 / SMP-2)</name>
    <dbReference type="NCBI Taxonomy" id="502025"/>
    <lineage>
        <taxon>Bacteria</taxon>
        <taxon>Pseudomonadati</taxon>
        <taxon>Myxococcota</taxon>
        <taxon>Polyangia</taxon>
        <taxon>Haliangiales</taxon>
        <taxon>Kofleriaceae</taxon>
        <taxon>Haliangium</taxon>
    </lineage>
</organism>
<name>D0LT11_HALO1</name>
<evidence type="ECO:0000313" key="2">
    <source>
        <dbReference type="Proteomes" id="UP000001880"/>
    </source>
</evidence>
<proteinExistence type="predicted"/>
<dbReference type="AlphaFoldDB" id="D0LT11"/>